<organism evidence="1 2">
    <name type="scientific">Rosa chinensis</name>
    <name type="common">China rose</name>
    <dbReference type="NCBI Taxonomy" id="74649"/>
    <lineage>
        <taxon>Eukaryota</taxon>
        <taxon>Viridiplantae</taxon>
        <taxon>Streptophyta</taxon>
        <taxon>Embryophyta</taxon>
        <taxon>Tracheophyta</taxon>
        <taxon>Spermatophyta</taxon>
        <taxon>Magnoliopsida</taxon>
        <taxon>eudicotyledons</taxon>
        <taxon>Gunneridae</taxon>
        <taxon>Pentapetalae</taxon>
        <taxon>rosids</taxon>
        <taxon>fabids</taxon>
        <taxon>Rosales</taxon>
        <taxon>Rosaceae</taxon>
        <taxon>Rosoideae</taxon>
        <taxon>Rosoideae incertae sedis</taxon>
        <taxon>Rosa</taxon>
    </lineage>
</organism>
<proteinExistence type="predicted"/>
<evidence type="ECO:0000313" key="2">
    <source>
        <dbReference type="Proteomes" id="UP000238479"/>
    </source>
</evidence>
<dbReference type="EMBL" id="PDCK01000041">
    <property type="protein sequence ID" value="PRQ45817.1"/>
    <property type="molecule type" value="Genomic_DNA"/>
</dbReference>
<keyword evidence="2" id="KW-1185">Reference proteome</keyword>
<accession>A0A2P6RHC3</accession>
<dbReference type="PANTHER" id="PTHR48476">
    <property type="entry name" value="SHORT-CHAIN DEHYDROGENASE TIC 32, CHLOROPLASTIC-LIKE"/>
    <property type="match status" value="1"/>
</dbReference>
<dbReference type="Gene3D" id="3.40.50.720">
    <property type="entry name" value="NAD(P)-binding Rossmann-like Domain"/>
    <property type="match status" value="1"/>
</dbReference>
<gene>
    <name evidence="1" type="ORF">RchiOBHm_Chr3g0495811</name>
</gene>
<dbReference type="EC" id="1.1.1.330" evidence="1"/>
<keyword evidence="1" id="KW-0560">Oxidoreductase</keyword>
<name>A0A2P6RHC3_ROSCH</name>
<sequence>MFFTVLILLQLWHTNVRYKRHGIFYGTFLCAVKLHLRRTLWAVKVPFWCSGVATSCFVALHPQVKAVSSEYFADCNIVKPSNQAKDADLASKLWDFSLSMTNLK</sequence>
<dbReference type="GO" id="GO:0141040">
    <property type="term" value="F:very-long-chain 3-oxoacyl-CoA reductase activity"/>
    <property type="evidence" value="ECO:0007669"/>
    <property type="project" value="UniProtKB-EC"/>
</dbReference>
<evidence type="ECO:0000313" key="1">
    <source>
        <dbReference type="EMBL" id="PRQ45817.1"/>
    </source>
</evidence>
<dbReference type="InterPro" id="IPR055280">
    <property type="entry name" value="TIC32"/>
</dbReference>
<comment type="caution">
    <text evidence="1">The sequence shown here is derived from an EMBL/GenBank/DDBJ whole genome shotgun (WGS) entry which is preliminary data.</text>
</comment>
<dbReference type="STRING" id="74649.A0A2P6RHC3"/>
<dbReference type="AlphaFoldDB" id="A0A2P6RHC3"/>
<dbReference type="PANTHER" id="PTHR48476:SF1">
    <property type="entry name" value="SHORT-CHAIN DEHYDROGENASE TIC 32, CHLOROPLASTIC-LIKE"/>
    <property type="match status" value="1"/>
</dbReference>
<dbReference type="Proteomes" id="UP000238479">
    <property type="component" value="Chromosome 3"/>
</dbReference>
<protein>
    <submittedName>
        <fullName evidence="1">Putative very-long-chain 3-oxoacyl-CoA reductase</fullName>
        <ecNumber evidence="1">1.1.1.330</ecNumber>
    </submittedName>
</protein>
<dbReference type="Gramene" id="PRQ45817">
    <property type="protein sequence ID" value="PRQ45817"/>
    <property type="gene ID" value="RchiOBHm_Chr3g0495811"/>
</dbReference>
<reference evidence="1 2" key="1">
    <citation type="journal article" date="2018" name="Nat. Genet.">
        <title>The Rosa genome provides new insights in the design of modern roses.</title>
        <authorList>
            <person name="Bendahmane M."/>
        </authorList>
    </citation>
    <scope>NUCLEOTIDE SEQUENCE [LARGE SCALE GENOMIC DNA]</scope>
    <source>
        <strain evidence="2">cv. Old Blush</strain>
    </source>
</reference>